<evidence type="ECO:0000256" key="1">
    <source>
        <dbReference type="ARBA" id="ARBA00004651"/>
    </source>
</evidence>
<dbReference type="InterPro" id="IPR045263">
    <property type="entry name" value="GLUT"/>
</dbReference>
<dbReference type="InterPro" id="IPR003663">
    <property type="entry name" value="Sugar/inositol_transpt"/>
</dbReference>
<dbReference type="InterPro" id="IPR005828">
    <property type="entry name" value="MFS_sugar_transport-like"/>
</dbReference>
<evidence type="ECO:0000256" key="6">
    <source>
        <dbReference type="ARBA" id="ARBA00023136"/>
    </source>
</evidence>
<feature type="transmembrane region" description="Helical" evidence="8">
    <location>
        <begin position="12"/>
        <end position="35"/>
    </location>
</feature>
<evidence type="ECO:0000259" key="9">
    <source>
        <dbReference type="PROSITE" id="PS50850"/>
    </source>
</evidence>
<feature type="transmembrane region" description="Helical" evidence="8">
    <location>
        <begin position="204"/>
        <end position="225"/>
    </location>
</feature>
<feature type="transmembrane region" description="Helical" evidence="8">
    <location>
        <begin position="450"/>
        <end position="468"/>
    </location>
</feature>
<feature type="transmembrane region" description="Helical" evidence="8">
    <location>
        <begin position="47"/>
        <end position="70"/>
    </location>
</feature>
<feature type="domain" description="Major facilitator superfamily (MFS) profile" evidence="9">
    <location>
        <begin position="298"/>
        <end position="750"/>
    </location>
</feature>
<feature type="transmembrane region" description="Helical" evidence="8">
    <location>
        <begin position="662"/>
        <end position="683"/>
    </location>
</feature>
<keyword evidence="5 8" id="KW-1133">Transmembrane helix</keyword>
<dbReference type="InterPro" id="IPR020846">
    <property type="entry name" value="MFS_dom"/>
</dbReference>
<comment type="caution">
    <text evidence="10">The sequence shown here is derived from an EMBL/GenBank/DDBJ whole genome shotgun (WGS) entry which is preliminary data.</text>
</comment>
<name>A0A8S2MQG6_9BILA</name>
<feature type="transmembrane region" description="Helical" evidence="8">
    <location>
        <begin position="299"/>
        <end position="325"/>
    </location>
</feature>
<dbReference type="NCBIfam" id="TIGR00879">
    <property type="entry name" value="SP"/>
    <property type="match status" value="1"/>
</dbReference>
<feature type="region of interest" description="Disordered" evidence="7">
    <location>
        <begin position="775"/>
        <end position="797"/>
    </location>
</feature>
<accession>A0A8S2MQG6</accession>
<reference evidence="10" key="1">
    <citation type="submission" date="2021-02" db="EMBL/GenBank/DDBJ databases">
        <authorList>
            <person name="Nowell W R."/>
        </authorList>
    </citation>
    <scope>NUCLEOTIDE SEQUENCE</scope>
</reference>
<sequence>MVLSKNIASFEVFIVGRILIGFSAGFGATVGPIYVNEIAPLRVRGSLGACFQLFVAFAVLLAQILGLDIILGRQHLWNYLFAIPIIFSVLQCTLLMFTHETPAFLLQKKRRRAATRALKWFRREKSDDDIQEEIHEMEAHVRNMQTNATKISIRVLWSKPLLRKCILILIMTHVAQHFTGGYVIFFFGDVILTRANLKVEYASYAMLSNGIAYLAVAISLIFIVDKIGRRSLLLYGLIGMAATSCVIGVTILKSGNIPLYHMIFLEIFAMMAHVSFSAMGPSSIPWLLSTDMFLQPERVYASAIAIVVNWLSMFFVLMTFVPLFVSKNNFLSTEAFINETNHRRDKTSHTNESTITLIFSLAVSIFALGGMIGGLFGGFITDRFGRKGGMLLNNIVSVLSCVLMFISKPVYSYEALIVGRFFLGLSCGYGSSVAPTYINEVSPRNLRGTLGAAFQLGVVVSLFLSQGISLNSVLGSENTWHYALALPIVFSIMQVVLLLFVPETPKYLLIKRNDLPAAEKALQWLRKHPHVQHEISEMQEEQRQHQHSARMVDLFFTPTVRWALFITVFLQLSQQFSGINAVIYYSTVIFQSAGFTKQVAQYANLGLGGTNVLVTVISVFLMDRLGRRLLHLTGIGGMFITSLLLVISLVVQSTPFWNKISLIMTILFIAFFGIGPGSIPWLITAELFTHAYSVPASSIAVLVNWSANFIVGLGFKPLFTGLLHQYTFVLFTGLLLIFFLLTFFFVPETKAKTVDAIYAEINAGRVWSKRQPQSQYHHNRSSGSDNVGSTVNYENLA</sequence>
<dbReference type="GO" id="GO:0005886">
    <property type="term" value="C:plasma membrane"/>
    <property type="evidence" value="ECO:0007669"/>
    <property type="project" value="UniProtKB-SubCell"/>
</dbReference>
<dbReference type="PRINTS" id="PR00171">
    <property type="entry name" value="SUGRTRNSPORT"/>
</dbReference>
<keyword evidence="3" id="KW-1003">Cell membrane</keyword>
<dbReference type="Proteomes" id="UP000681720">
    <property type="component" value="Unassembled WGS sequence"/>
</dbReference>
<feature type="transmembrane region" description="Helical" evidence="8">
    <location>
        <begin position="628"/>
        <end position="650"/>
    </location>
</feature>
<dbReference type="EMBL" id="CAJOBJ010003482">
    <property type="protein sequence ID" value="CAF3967049.1"/>
    <property type="molecule type" value="Genomic_DNA"/>
</dbReference>
<dbReference type="Gene3D" id="1.20.1250.20">
    <property type="entry name" value="MFS general substrate transporter like domains"/>
    <property type="match status" value="2"/>
</dbReference>
<keyword evidence="2" id="KW-0813">Transport</keyword>
<dbReference type="PANTHER" id="PTHR23503:SF8">
    <property type="entry name" value="FACILITATED GLUCOSE TRANSPORTER PROTEIN 1"/>
    <property type="match status" value="1"/>
</dbReference>
<comment type="subcellular location">
    <subcellularLocation>
        <location evidence="1">Cell membrane</location>
        <topology evidence="1">Multi-pass membrane protein</topology>
    </subcellularLocation>
</comment>
<feature type="transmembrane region" description="Helical" evidence="8">
    <location>
        <begin position="480"/>
        <end position="501"/>
    </location>
</feature>
<dbReference type="AlphaFoldDB" id="A0A8S2MQG6"/>
<feature type="transmembrane region" description="Helical" evidence="8">
    <location>
        <begin position="166"/>
        <end position="192"/>
    </location>
</feature>
<feature type="transmembrane region" description="Helical" evidence="8">
    <location>
        <begin position="602"/>
        <end position="622"/>
    </location>
</feature>
<dbReference type="GO" id="GO:1990539">
    <property type="term" value="P:fructose import across plasma membrane"/>
    <property type="evidence" value="ECO:0007669"/>
    <property type="project" value="UniProtKB-ARBA"/>
</dbReference>
<evidence type="ECO:0000256" key="7">
    <source>
        <dbReference type="SAM" id="MobiDB-lite"/>
    </source>
</evidence>
<evidence type="ECO:0000256" key="2">
    <source>
        <dbReference type="ARBA" id="ARBA00022448"/>
    </source>
</evidence>
<evidence type="ECO:0000256" key="8">
    <source>
        <dbReference type="SAM" id="Phobius"/>
    </source>
</evidence>
<keyword evidence="4 8" id="KW-0812">Transmembrane</keyword>
<feature type="transmembrane region" description="Helical" evidence="8">
    <location>
        <begin position="391"/>
        <end position="411"/>
    </location>
</feature>
<evidence type="ECO:0000313" key="11">
    <source>
        <dbReference type="Proteomes" id="UP000681720"/>
    </source>
</evidence>
<feature type="transmembrane region" description="Helical" evidence="8">
    <location>
        <begin position="76"/>
        <end position="98"/>
    </location>
</feature>
<dbReference type="FunFam" id="1.20.1250.20:FF:001511">
    <property type="entry name" value="Solute carrier family 2, facilitated glucose transporter member 5"/>
    <property type="match status" value="1"/>
</dbReference>
<feature type="transmembrane region" description="Helical" evidence="8">
    <location>
        <begin position="695"/>
        <end position="715"/>
    </location>
</feature>
<dbReference type="PROSITE" id="PS00216">
    <property type="entry name" value="SUGAR_TRANSPORT_1"/>
    <property type="match status" value="1"/>
</dbReference>
<organism evidence="10 11">
    <name type="scientific">Rotaria magnacalcarata</name>
    <dbReference type="NCBI Taxonomy" id="392030"/>
    <lineage>
        <taxon>Eukaryota</taxon>
        <taxon>Metazoa</taxon>
        <taxon>Spiralia</taxon>
        <taxon>Gnathifera</taxon>
        <taxon>Rotifera</taxon>
        <taxon>Eurotatoria</taxon>
        <taxon>Bdelloidea</taxon>
        <taxon>Philodinida</taxon>
        <taxon>Philodinidae</taxon>
        <taxon>Rotaria</taxon>
    </lineage>
</organism>
<evidence type="ECO:0000313" key="10">
    <source>
        <dbReference type="EMBL" id="CAF3967049.1"/>
    </source>
</evidence>
<dbReference type="InterPro" id="IPR036259">
    <property type="entry name" value="MFS_trans_sf"/>
</dbReference>
<dbReference type="PROSITE" id="PS00217">
    <property type="entry name" value="SUGAR_TRANSPORT_2"/>
    <property type="match status" value="2"/>
</dbReference>
<dbReference type="Pfam" id="PF00083">
    <property type="entry name" value="Sugar_tr"/>
    <property type="match status" value="2"/>
</dbReference>
<keyword evidence="6 8" id="KW-0472">Membrane</keyword>
<protein>
    <recommendedName>
        <fullName evidence="9">Major facilitator superfamily (MFS) profile domain-containing protein</fullName>
    </recommendedName>
</protein>
<dbReference type="GO" id="GO:0005353">
    <property type="term" value="F:fructose transmembrane transporter activity"/>
    <property type="evidence" value="ECO:0007669"/>
    <property type="project" value="UniProtKB-ARBA"/>
</dbReference>
<evidence type="ECO:0000256" key="5">
    <source>
        <dbReference type="ARBA" id="ARBA00022989"/>
    </source>
</evidence>
<dbReference type="SUPFAM" id="SSF103473">
    <property type="entry name" value="MFS general substrate transporter"/>
    <property type="match status" value="2"/>
</dbReference>
<evidence type="ECO:0000256" key="4">
    <source>
        <dbReference type="ARBA" id="ARBA00022692"/>
    </source>
</evidence>
<evidence type="ECO:0000256" key="3">
    <source>
        <dbReference type="ARBA" id="ARBA00022475"/>
    </source>
</evidence>
<feature type="transmembrane region" description="Helical" evidence="8">
    <location>
        <begin position="727"/>
        <end position="746"/>
    </location>
</feature>
<gene>
    <name evidence="10" type="ORF">GIL414_LOCUS9946</name>
</gene>
<dbReference type="PROSITE" id="PS50850">
    <property type="entry name" value="MFS"/>
    <property type="match status" value="1"/>
</dbReference>
<feature type="transmembrane region" description="Helical" evidence="8">
    <location>
        <begin position="417"/>
        <end position="438"/>
    </location>
</feature>
<dbReference type="InterPro" id="IPR005829">
    <property type="entry name" value="Sugar_transporter_CS"/>
</dbReference>
<dbReference type="PANTHER" id="PTHR23503">
    <property type="entry name" value="SOLUTE CARRIER FAMILY 2"/>
    <property type="match status" value="1"/>
</dbReference>
<feature type="transmembrane region" description="Helical" evidence="8">
    <location>
        <begin position="232"/>
        <end position="252"/>
    </location>
</feature>
<feature type="transmembrane region" description="Helical" evidence="8">
    <location>
        <begin position="258"/>
        <end position="278"/>
    </location>
</feature>
<proteinExistence type="predicted"/>
<feature type="transmembrane region" description="Helical" evidence="8">
    <location>
        <begin position="355"/>
        <end position="379"/>
    </location>
</feature>